<sequence>MCATSPVRRRLNRRHRQVHTLCSAPVSSQHCGRVSTVRYGHADKMALIPCCGRIAWSSNRWSLRTTPFYPPLPHTHHCRSSMPCTSLNVTTSVQWNCLCWCLPIVVTFSSEINGQVYGMFKCNKSQREIASVLNVSRTCVAQTIAKYRESGEVHN</sequence>
<proteinExistence type="predicted"/>
<evidence type="ECO:0000313" key="1">
    <source>
        <dbReference type="EMBL" id="KAJ8891856.1"/>
    </source>
</evidence>
<comment type="caution">
    <text evidence="1">The sequence shown here is derived from an EMBL/GenBank/DDBJ whole genome shotgun (WGS) entry which is preliminary data.</text>
</comment>
<gene>
    <name evidence="1" type="ORF">PR048_004410</name>
</gene>
<protein>
    <submittedName>
        <fullName evidence="1">Uncharacterized protein</fullName>
    </submittedName>
</protein>
<dbReference type="EMBL" id="JARBHB010000002">
    <property type="protein sequence ID" value="KAJ8891856.1"/>
    <property type="molecule type" value="Genomic_DNA"/>
</dbReference>
<evidence type="ECO:0000313" key="2">
    <source>
        <dbReference type="Proteomes" id="UP001159363"/>
    </source>
</evidence>
<dbReference type="Gene3D" id="1.10.10.10">
    <property type="entry name" value="Winged helix-like DNA-binding domain superfamily/Winged helix DNA-binding domain"/>
    <property type="match status" value="1"/>
</dbReference>
<keyword evidence="2" id="KW-1185">Reference proteome</keyword>
<dbReference type="InterPro" id="IPR036388">
    <property type="entry name" value="WH-like_DNA-bd_sf"/>
</dbReference>
<reference evidence="1 2" key="1">
    <citation type="submission" date="2023-02" db="EMBL/GenBank/DDBJ databases">
        <title>LHISI_Scaffold_Assembly.</title>
        <authorList>
            <person name="Stuart O.P."/>
            <person name="Cleave R."/>
            <person name="Magrath M.J.L."/>
            <person name="Mikheyev A.S."/>
        </authorList>
    </citation>
    <scope>NUCLEOTIDE SEQUENCE [LARGE SCALE GENOMIC DNA]</scope>
    <source>
        <strain evidence="1">Daus_M_001</strain>
        <tissue evidence="1">Leg muscle</tissue>
    </source>
</reference>
<dbReference type="Proteomes" id="UP001159363">
    <property type="component" value="Chromosome 2"/>
</dbReference>
<name>A0ABQ9I5E4_9NEOP</name>
<organism evidence="1 2">
    <name type="scientific">Dryococelus australis</name>
    <dbReference type="NCBI Taxonomy" id="614101"/>
    <lineage>
        <taxon>Eukaryota</taxon>
        <taxon>Metazoa</taxon>
        <taxon>Ecdysozoa</taxon>
        <taxon>Arthropoda</taxon>
        <taxon>Hexapoda</taxon>
        <taxon>Insecta</taxon>
        <taxon>Pterygota</taxon>
        <taxon>Neoptera</taxon>
        <taxon>Polyneoptera</taxon>
        <taxon>Phasmatodea</taxon>
        <taxon>Verophasmatodea</taxon>
        <taxon>Anareolatae</taxon>
        <taxon>Phasmatidae</taxon>
        <taxon>Eurycanthinae</taxon>
        <taxon>Dryococelus</taxon>
    </lineage>
</organism>
<accession>A0ABQ9I5E4</accession>